<feature type="transmembrane region" description="Helical" evidence="10">
    <location>
        <begin position="50"/>
        <end position="73"/>
    </location>
</feature>
<dbReference type="Proteomes" id="UP001596142">
    <property type="component" value="Unassembled WGS sequence"/>
</dbReference>
<keyword evidence="8 10" id="KW-0472">Membrane</keyword>
<reference evidence="12" key="1">
    <citation type="journal article" date="2019" name="Int. J. Syst. Evol. Microbiol.">
        <title>The Global Catalogue of Microorganisms (GCM) 10K type strain sequencing project: providing services to taxonomists for standard genome sequencing and annotation.</title>
        <authorList>
            <consortium name="The Broad Institute Genomics Platform"/>
            <consortium name="The Broad Institute Genome Sequencing Center for Infectious Disease"/>
            <person name="Wu L."/>
            <person name="Ma J."/>
        </authorList>
    </citation>
    <scope>NUCLEOTIDE SEQUENCE [LARGE SCALE GENOMIC DNA]</scope>
    <source>
        <strain evidence="12">CECT 7184</strain>
    </source>
</reference>
<comment type="similarity">
    <text evidence="2">Belongs to the multi antimicrobial extrusion (MATE) (TC 2.A.66.1) family. MepA subfamily.</text>
</comment>
<feature type="transmembrane region" description="Helical" evidence="10">
    <location>
        <begin position="137"/>
        <end position="154"/>
    </location>
</feature>
<dbReference type="NCBIfam" id="TIGR00797">
    <property type="entry name" value="matE"/>
    <property type="match status" value="1"/>
</dbReference>
<evidence type="ECO:0000256" key="1">
    <source>
        <dbReference type="ARBA" id="ARBA00004651"/>
    </source>
</evidence>
<keyword evidence="6 10" id="KW-0812">Transmembrane</keyword>
<evidence type="ECO:0000256" key="8">
    <source>
        <dbReference type="ARBA" id="ARBA00023136"/>
    </source>
</evidence>
<evidence type="ECO:0000313" key="11">
    <source>
        <dbReference type="EMBL" id="MFC5712905.1"/>
    </source>
</evidence>
<evidence type="ECO:0000256" key="9">
    <source>
        <dbReference type="ARBA" id="ARBA00023251"/>
    </source>
</evidence>
<feature type="transmembrane region" description="Helical" evidence="10">
    <location>
        <begin position="390"/>
        <end position="412"/>
    </location>
</feature>
<dbReference type="InterPro" id="IPR002528">
    <property type="entry name" value="MATE_fam"/>
</dbReference>
<dbReference type="InterPro" id="IPR051327">
    <property type="entry name" value="MATE_MepA_subfamily"/>
</dbReference>
<keyword evidence="9" id="KW-0046">Antibiotic resistance</keyword>
<keyword evidence="5" id="KW-1003">Cell membrane</keyword>
<keyword evidence="4" id="KW-0813">Transport</keyword>
<feature type="transmembrane region" description="Helical" evidence="10">
    <location>
        <begin position="362"/>
        <end position="383"/>
    </location>
</feature>
<dbReference type="PANTHER" id="PTHR43823:SF3">
    <property type="entry name" value="MULTIDRUG EXPORT PROTEIN MEPA"/>
    <property type="match status" value="1"/>
</dbReference>
<dbReference type="PANTHER" id="PTHR43823">
    <property type="entry name" value="SPORULATION PROTEIN YKVU"/>
    <property type="match status" value="1"/>
</dbReference>
<dbReference type="InterPro" id="IPR045070">
    <property type="entry name" value="MATE_MepA-like"/>
</dbReference>
<feature type="transmembrane region" description="Helical" evidence="10">
    <location>
        <begin position="94"/>
        <end position="117"/>
    </location>
</feature>
<dbReference type="CDD" id="cd13143">
    <property type="entry name" value="MATE_MepA_like"/>
    <property type="match status" value="1"/>
</dbReference>
<feature type="transmembrane region" description="Helical" evidence="10">
    <location>
        <begin position="271"/>
        <end position="296"/>
    </location>
</feature>
<name>A0ABW0YKD1_9BACI</name>
<evidence type="ECO:0000256" key="3">
    <source>
        <dbReference type="ARBA" id="ARBA00022106"/>
    </source>
</evidence>
<comment type="caution">
    <text evidence="11">The sequence shown here is derived from an EMBL/GenBank/DDBJ whole genome shotgun (WGS) entry which is preliminary data.</text>
</comment>
<sequence length="459" mass="49952">MKKQSDQLGTEPIPKLLRNISVPAMIGMFVMALYNVVDTIFISHGVGLDAVAGVTIAFPVMMIMMAVAAAFGMGGASVISRRLGAQKKDDADKVLGNILFMILLIGAVSFIGAFTIIEPLAQLFGATPEVLSYAVEYLFPILIGSVFFAFGFTANAIIRSEGNSRFAMLTMVIPSILNIILSPIFIFVFNMGVGGAAIATVLSQGIISVIVLWYFLTGRSTLTIKIENLLPQWVIIKEVSVIGFPAFVRQSSGSVMMIAINTMLIRYGGEFYVSVFGIVQRIAMFTLMPMMGILQGMQPIVGYNYGAKQYGRMRETILLSFKVVTVISTFIFVLMIAVPAPFMRVFTSDPATIESGVEAIRIMFAAAFLIGAQVLSGGLYQALGMAKPALVLSMARQILFLIPLVLILPSFLGVYGVWIAFPLADILACALAAIFLWKDRELFFKKKDKDHTMEQEAKA</sequence>
<evidence type="ECO:0000256" key="7">
    <source>
        <dbReference type="ARBA" id="ARBA00022989"/>
    </source>
</evidence>
<dbReference type="EMBL" id="JBHSOZ010000003">
    <property type="protein sequence ID" value="MFC5712905.1"/>
    <property type="molecule type" value="Genomic_DNA"/>
</dbReference>
<evidence type="ECO:0000256" key="5">
    <source>
        <dbReference type="ARBA" id="ARBA00022475"/>
    </source>
</evidence>
<dbReference type="Pfam" id="PF01554">
    <property type="entry name" value="MatE"/>
    <property type="match status" value="2"/>
</dbReference>
<feature type="transmembrane region" description="Helical" evidence="10">
    <location>
        <begin position="195"/>
        <end position="216"/>
    </location>
</feature>
<feature type="transmembrane region" description="Helical" evidence="10">
    <location>
        <begin position="317"/>
        <end position="342"/>
    </location>
</feature>
<protein>
    <recommendedName>
        <fullName evidence="3">Multidrug export protein MepA</fullName>
    </recommendedName>
</protein>
<dbReference type="InterPro" id="IPR048279">
    <property type="entry name" value="MdtK-like"/>
</dbReference>
<feature type="transmembrane region" description="Helical" evidence="10">
    <location>
        <begin position="20"/>
        <end position="44"/>
    </location>
</feature>
<keyword evidence="12" id="KW-1185">Reference proteome</keyword>
<feature type="transmembrane region" description="Helical" evidence="10">
    <location>
        <begin position="418"/>
        <end position="437"/>
    </location>
</feature>
<evidence type="ECO:0000256" key="2">
    <source>
        <dbReference type="ARBA" id="ARBA00008417"/>
    </source>
</evidence>
<evidence type="ECO:0000256" key="6">
    <source>
        <dbReference type="ARBA" id="ARBA00022692"/>
    </source>
</evidence>
<evidence type="ECO:0000256" key="4">
    <source>
        <dbReference type="ARBA" id="ARBA00022448"/>
    </source>
</evidence>
<evidence type="ECO:0000256" key="10">
    <source>
        <dbReference type="SAM" id="Phobius"/>
    </source>
</evidence>
<accession>A0ABW0YKD1</accession>
<feature type="transmembrane region" description="Helical" evidence="10">
    <location>
        <begin position="166"/>
        <end position="189"/>
    </location>
</feature>
<dbReference type="RefSeq" id="WP_385940223.1">
    <property type="nucleotide sequence ID" value="NZ_JBHSOZ010000003.1"/>
</dbReference>
<dbReference type="PIRSF" id="PIRSF006603">
    <property type="entry name" value="DinF"/>
    <property type="match status" value="1"/>
</dbReference>
<comment type="subcellular location">
    <subcellularLocation>
        <location evidence="1">Cell membrane</location>
        <topology evidence="1">Multi-pass membrane protein</topology>
    </subcellularLocation>
</comment>
<proteinExistence type="inferred from homology"/>
<evidence type="ECO:0000313" key="12">
    <source>
        <dbReference type="Proteomes" id="UP001596142"/>
    </source>
</evidence>
<organism evidence="11 12">
    <name type="scientific">Thalassorhabdus alkalitolerans</name>
    <dbReference type="NCBI Taxonomy" id="2282697"/>
    <lineage>
        <taxon>Bacteria</taxon>
        <taxon>Bacillati</taxon>
        <taxon>Bacillota</taxon>
        <taxon>Bacilli</taxon>
        <taxon>Bacillales</taxon>
        <taxon>Bacillaceae</taxon>
        <taxon>Thalassorhabdus</taxon>
    </lineage>
</organism>
<gene>
    <name evidence="11" type="ORF">ACFPU1_08935</name>
</gene>
<keyword evidence="7 10" id="KW-1133">Transmembrane helix</keyword>